<dbReference type="Proteomes" id="UP000237441">
    <property type="component" value="Unassembled WGS sequence"/>
</dbReference>
<evidence type="ECO:0000256" key="4">
    <source>
        <dbReference type="PROSITE-ProRule" id="PRU00175"/>
    </source>
</evidence>
<dbReference type="EMBL" id="JRHA01000002">
    <property type="protein sequence ID" value="PQK09768.1"/>
    <property type="molecule type" value="Genomic_DNA"/>
</dbReference>
<dbReference type="Pfam" id="PF13639">
    <property type="entry name" value="zf-RING_2"/>
    <property type="match status" value="1"/>
</dbReference>
<feature type="region of interest" description="Disordered" evidence="5">
    <location>
        <begin position="202"/>
        <end position="238"/>
    </location>
</feature>
<keyword evidence="1" id="KW-0479">Metal-binding</keyword>
<dbReference type="AlphaFoldDB" id="A0A2S7Y0X3"/>
<evidence type="ECO:0000313" key="8">
    <source>
        <dbReference type="Proteomes" id="UP000237441"/>
    </source>
</evidence>
<dbReference type="GO" id="GO:0008270">
    <property type="term" value="F:zinc ion binding"/>
    <property type="evidence" value="ECO:0007669"/>
    <property type="project" value="UniProtKB-KW"/>
</dbReference>
<dbReference type="OrthoDB" id="8062037at2759"/>
<dbReference type="GO" id="GO:0061630">
    <property type="term" value="F:ubiquitin protein ligase activity"/>
    <property type="evidence" value="ECO:0007669"/>
    <property type="project" value="TreeGrafter"/>
</dbReference>
<feature type="region of interest" description="Disordered" evidence="5">
    <location>
        <begin position="408"/>
        <end position="431"/>
    </location>
</feature>
<dbReference type="InterPro" id="IPR001841">
    <property type="entry name" value="Znf_RING"/>
</dbReference>
<evidence type="ECO:0000256" key="5">
    <source>
        <dbReference type="SAM" id="MobiDB-lite"/>
    </source>
</evidence>
<protein>
    <recommendedName>
        <fullName evidence="6">RING-type domain-containing protein</fullName>
    </recommendedName>
</protein>
<dbReference type="GO" id="GO:0006511">
    <property type="term" value="P:ubiquitin-dependent protein catabolic process"/>
    <property type="evidence" value="ECO:0007669"/>
    <property type="project" value="TreeGrafter"/>
</dbReference>
<evidence type="ECO:0000256" key="1">
    <source>
        <dbReference type="ARBA" id="ARBA00022723"/>
    </source>
</evidence>
<reference evidence="7 8" key="1">
    <citation type="submission" date="2016-07" db="EMBL/GenBank/DDBJ databases">
        <title>Comparative genomics of the entomopathogenic fungus Beauveria bassiana.</title>
        <authorList>
            <person name="Valero Jimenez C.A."/>
            <person name="Zwaan B.J."/>
            <person name="Van Kan J.A."/>
            <person name="Takken W."/>
            <person name="Debets A.J."/>
            <person name="Schoustra S.E."/>
            <person name="Koenraadt C.J."/>
        </authorList>
    </citation>
    <scope>NUCLEOTIDE SEQUENCE [LARGE SCALE GENOMIC DNA]</scope>
    <source>
        <strain evidence="7 8">ARSEF 8028</strain>
    </source>
</reference>
<evidence type="ECO:0000259" key="6">
    <source>
        <dbReference type="PROSITE" id="PS50089"/>
    </source>
</evidence>
<dbReference type="SUPFAM" id="SSF57850">
    <property type="entry name" value="RING/U-box"/>
    <property type="match status" value="1"/>
</dbReference>
<dbReference type="SMART" id="SM00184">
    <property type="entry name" value="RING"/>
    <property type="match status" value="1"/>
</dbReference>
<dbReference type="PROSITE" id="PS50089">
    <property type="entry name" value="ZF_RING_2"/>
    <property type="match status" value="1"/>
</dbReference>
<proteinExistence type="predicted"/>
<dbReference type="GO" id="GO:0005634">
    <property type="term" value="C:nucleus"/>
    <property type="evidence" value="ECO:0007669"/>
    <property type="project" value="TreeGrafter"/>
</dbReference>
<accession>A0A2S7Y0X3</accession>
<evidence type="ECO:0000313" key="7">
    <source>
        <dbReference type="EMBL" id="PQK09768.1"/>
    </source>
</evidence>
<dbReference type="PANTHER" id="PTHR45931">
    <property type="entry name" value="SI:CH211-59O9.10"/>
    <property type="match status" value="1"/>
</dbReference>
<keyword evidence="2 4" id="KW-0863">Zinc-finger</keyword>
<organism evidence="7 8">
    <name type="scientific">Beauveria bassiana</name>
    <name type="common">White muscardine disease fungus</name>
    <name type="synonym">Tritirachium shiotae</name>
    <dbReference type="NCBI Taxonomy" id="176275"/>
    <lineage>
        <taxon>Eukaryota</taxon>
        <taxon>Fungi</taxon>
        <taxon>Dikarya</taxon>
        <taxon>Ascomycota</taxon>
        <taxon>Pezizomycotina</taxon>
        <taxon>Sordariomycetes</taxon>
        <taxon>Hypocreomycetidae</taxon>
        <taxon>Hypocreales</taxon>
        <taxon>Cordycipitaceae</taxon>
        <taxon>Beauveria</taxon>
    </lineage>
</organism>
<gene>
    <name evidence="7" type="ORF">BB8028_0002g00920</name>
</gene>
<keyword evidence="3" id="KW-0862">Zinc</keyword>
<dbReference type="InterPro" id="IPR013083">
    <property type="entry name" value="Znf_RING/FYVE/PHD"/>
</dbReference>
<dbReference type="Gene3D" id="3.30.40.10">
    <property type="entry name" value="Zinc/RING finger domain, C3HC4 (zinc finger)"/>
    <property type="match status" value="1"/>
</dbReference>
<evidence type="ECO:0000256" key="3">
    <source>
        <dbReference type="ARBA" id="ARBA00022833"/>
    </source>
</evidence>
<dbReference type="PANTHER" id="PTHR45931:SF3">
    <property type="entry name" value="RING ZINC FINGER-CONTAINING PROTEIN"/>
    <property type="match status" value="1"/>
</dbReference>
<dbReference type="InterPro" id="IPR051834">
    <property type="entry name" value="RING_finger_E3_ligase"/>
</dbReference>
<feature type="compositionally biased region" description="Basic and acidic residues" evidence="5">
    <location>
        <begin position="342"/>
        <end position="384"/>
    </location>
</feature>
<feature type="region of interest" description="Disordered" evidence="5">
    <location>
        <begin position="335"/>
        <end position="394"/>
    </location>
</feature>
<comment type="caution">
    <text evidence="7">The sequence shown here is derived from an EMBL/GenBank/DDBJ whole genome shotgun (WGS) entry which is preliminary data.</text>
</comment>
<name>A0A2S7Y0X3_BEABA</name>
<sequence length="431" mass="47170">MPFDRRLNAEAREVVFCHTCSSEWYGREWGLMCPACSGEITEIVTLENDPRPAREGGSDDLGYSSSSASEYEEVYLYIPSLRDRDLHREDEYIHGPHYHMHAHAHGDGFGHHHSTRIGHGADHYHAYPGQSVERFLNVASDLGMPMGGNMRHHLHEASQNGRGHHGWDDGTSRGFVTFHHSPGHAPPGSDPFHTIFSSVFHDHEGQHPGEAASAAAIQGRGGRGADPNTARNTSGVQGDAVTDEALEQIISTLTPHVPVRPLTSEQALANLPRKTIRAGSTDGDTDCSICMDSLTAGQVALALPCKHLFHEKCGLEWLKDHDTCPVCRAAIDAGGGDGPAAEPRRLPEQNRTRTEHGRRSDRFSIPRFSAGDRRDSQRTRRSPDDEYSASGSSGSYSITEAMRLLSLRHGGHGSHGSHGSHAQGRRQALEW</sequence>
<feature type="compositionally biased region" description="Low complexity" evidence="5">
    <location>
        <begin position="209"/>
        <end position="218"/>
    </location>
</feature>
<evidence type="ECO:0000256" key="2">
    <source>
        <dbReference type="ARBA" id="ARBA00022771"/>
    </source>
</evidence>
<feature type="domain" description="RING-type" evidence="6">
    <location>
        <begin position="287"/>
        <end position="328"/>
    </location>
</feature>